<dbReference type="Pfam" id="PF14497">
    <property type="entry name" value="GST_C_3"/>
    <property type="match status" value="1"/>
</dbReference>
<dbReference type="GO" id="GO:0006749">
    <property type="term" value="P:glutathione metabolic process"/>
    <property type="evidence" value="ECO:0007669"/>
    <property type="project" value="TreeGrafter"/>
</dbReference>
<dbReference type="EMBL" id="JAEAOA010001152">
    <property type="protein sequence ID" value="KAK3610914.1"/>
    <property type="molecule type" value="Genomic_DNA"/>
</dbReference>
<dbReference type="PANTHER" id="PTHR11571:SF150">
    <property type="entry name" value="GLUTATHIONE S-TRANSFERASE"/>
    <property type="match status" value="1"/>
</dbReference>
<accession>A0AAE0TIC2</accession>
<dbReference type="SUPFAM" id="SSF52833">
    <property type="entry name" value="Thioredoxin-like"/>
    <property type="match status" value="1"/>
</dbReference>
<gene>
    <name evidence="3" type="ORF">CHS0354_018821</name>
</gene>
<dbReference type="InterPro" id="IPR010987">
    <property type="entry name" value="Glutathione-S-Trfase_C-like"/>
</dbReference>
<dbReference type="InterPro" id="IPR036282">
    <property type="entry name" value="Glutathione-S-Trfase_C_sf"/>
</dbReference>
<dbReference type="Pfam" id="PF13417">
    <property type="entry name" value="GST_N_3"/>
    <property type="match status" value="1"/>
</dbReference>
<dbReference type="InterPro" id="IPR004045">
    <property type="entry name" value="Glutathione_S-Trfase_N"/>
</dbReference>
<reference evidence="3" key="3">
    <citation type="submission" date="2023-05" db="EMBL/GenBank/DDBJ databases">
        <authorList>
            <person name="Smith C.H."/>
        </authorList>
    </citation>
    <scope>NUCLEOTIDE SEQUENCE</scope>
    <source>
        <strain evidence="3">CHS0354</strain>
        <tissue evidence="3">Mantle</tissue>
    </source>
</reference>
<keyword evidence="4" id="KW-1185">Reference proteome</keyword>
<dbReference type="GO" id="GO:0004364">
    <property type="term" value="F:glutathione transferase activity"/>
    <property type="evidence" value="ECO:0007669"/>
    <property type="project" value="TreeGrafter"/>
</dbReference>
<protein>
    <recommendedName>
        <fullName evidence="5">Glutathione S-transferase</fullName>
    </recommendedName>
</protein>
<evidence type="ECO:0000259" key="1">
    <source>
        <dbReference type="PROSITE" id="PS50404"/>
    </source>
</evidence>
<dbReference type="PROSITE" id="PS50405">
    <property type="entry name" value="GST_CTER"/>
    <property type="match status" value="1"/>
</dbReference>
<feature type="domain" description="GST N-terminal" evidence="1">
    <location>
        <begin position="1"/>
        <end position="34"/>
    </location>
</feature>
<dbReference type="AlphaFoldDB" id="A0AAE0TIC2"/>
<evidence type="ECO:0000259" key="2">
    <source>
        <dbReference type="PROSITE" id="PS50405"/>
    </source>
</evidence>
<dbReference type="Proteomes" id="UP001195483">
    <property type="component" value="Unassembled WGS sequence"/>
</dbReference>
<proteinExistence type="predicted"/>
<sequence length="123" mass="14490">MPLQALPVLEIDGKMMTQSQAIIRYLAREYGFYGAINMETFRIDEIQEAVVELHQELYKVRTEKDETKKMTLADVLVYNITFNMEYFPKLSLEKWPKTMAVCKKVENHPKIAAWLKERPVTDF</sequence>
<dbReference type="PANTHER" id="PTHR11571">
    <property type="entry name" value="GLUTATHIONE S-TRANSFERASE"/>
    <property type="match status" value="1"/>
</dbReference>
<comment type="caution">
    <text evidence="3">The sequence shown here is derived from an EMBL/GenBank/DDBJ whole genome shotgun (WGS) entry which is preliminary data.</text>
</comment>
<feature type="domain" description="GST C-terminal" evidence="2">
    <location>
        <begin position="1"/>
        <end position="123"/>
    </location>
</feature>
<evidence type="ECO:0000313" key="4">
    <source>
        <dbReference type="Proteomes" id="UP001195483"/>
    </source>
</evidence>
<evidence type="ECO:0008006" key="5">
    <source>
        <dbReference type="Google" id="ProtNLM"/>
    </source>
</evidence>
<dbReference type="SUPFAM" id="SSF47616">
    <property type="entry name" value="GST C-terminal domain-like"/>
    <property type="match status" value="1"/>
</dbReference>
<dbReference type="Gene3D" id="1.20.1050.10">
    <property type="match status" value="1"/>
</dbReference>
<organism evidence="3 4">
    <name type="scientific">Potamilus streckersoni</name>
    <dbReference type="NCBI Taxonomy" id="2493646"/>
    <lineage>
        <taxon>Eukaryota</taxon>
        <taxon>Metazoa</taxon>
        <taxon>Spiralia</taxon>
        <taxon>Lophotrochozoa</taxon>
        <taxon>Mollusca</taxon>
        <taxon>Bivalvia</taxon>
        <taxon>Autobranchia</taxon>
        <taxon>Heteroconchia</taxon>
        <taxon>Palaeoheterodonta</taxon>
        <taxon>Unionida</taxon>
        <taxon>Unionoidea</taxon>
        <taxon>Unionidae</taxon>
        <taxon>Ambleminae</taxon>
        <taxon>Lampsilini</taxon>
        <taxon>Potamilus</taxon>
    </lineage>
</organism>
<evidence type="ECO:0000313" key="3">
    <source>
        <dbReference type="EMBL" id="KAK3610914.1"/>
    </source>
</evidence>
<dbReference type="InterPro" id="IPR004046">
    <property type="entry name" value="GST_C"/>
</dbReference>
<dbReference type="PROSITE" id="PS50404">
    <property type="entry name" value="GST_NTER"/>
    <property type="match status" value="1"/>
</dbReference>
<dbReference type="Gene3D" id="1.20.1050.130">
    <property type="match status" value="1"/>
</dbReference>
<reference evidence="3" key="1">
    <citation type="journal article" date="2021" name="Genome Biol. Evol.">
        <title>A High-Quality Reference Genome for a Parasitic Bivalve with Doubly Uniparental Inheritance (Bivalvia: Unionida).</title>
        <authorList>
            <person name="Smith C.H."/>
        </authorList>
    </citation>
    <scope>NUCLEOTIDE SEQUENCE</scope>
    <source>
        <strain evidence="3">CHS0354</strain>
    </source>
</reference>
<name>A0AAE0TIC2_9BIVA</name>
<dbReference type="InterPro" id="IPR036249">
    <property type="entry name" value="Thioredoxin-like_sf"/>
</dbReference>
<dbReference type="InterPro" id="IPR050213">
    <property type="entry name" value="GST_superfamily"/>
</dbReference>
<reference evidence="3" key="2">
    <citation type="journal article" date="2021" name="Genome Biol. Evol.">
        <title>Developing a high-quality reference genome for a parasitic bivalve with doubly uniparental inheritance (Bivalvia: Unionida).</title>
        <authorList>
            <person name="Smith C.H."/>
        </authorList>
    </citation>
    <scope>NUCLEOTIDE SEQUENCE</scope>
    <source>
        <strain evidence="3">CHS0354</strain>
        <tissue evidence="3">Mantle</tissue>
    </source>
</reference>